<dbReference type="PANTHER" id="PTHR43591">
    <property type="entry name" value="METHYLTRANSFERASE"/>
    <property type="match status" value="1"/>
</dbReference>
<evidence type="ECO:0000313" key="3">
    <source>
        <dbReference type="Proteomes" id="UP001162834"/>
    </source>
</evidence>
<gene>
    <name evidence="2" type="ORF">DSM104329_04988</name>
</gene>
<dbReference type="AlphaFoldDB" id="A0A9E6Y2V7"/>
<accession>A0A9E6Y2V7</accession>
<dbReference type="RefSeq" id="WP_259312579.1">
    <property type="nucleotide sequence ID" value="NZ_CP087164.1"/>
</dbReference>
<name>A0A9E6Y2V7_9ACTN</name>
<dbReference type="PANTHER" id="PTHR43591:SF24">
    <property type="entry name" value="2-METHOXY-6-POLYPRENYL-1,4-BENZOQUINOL METHYLASE, MITOCHONDRIAL"/>
    <property type="match status" value="1"/>
</dbReference>
<protein>
    <recommendedName>
        <fullName evidence="1">Methyltransferase type 11 domain-containing protein</fullName>
    </recommendedName>
</protein>
<keyword evidence="3" id="KW-1185">Reference proteome</keyword>
<dbReference type="KEGG" id="sbae:DSM104329_04988"/>
<dbReference type="InterPro" id="IPR013216">
    <property type="entry name" value="Methyltransf_11"/>
</dbReference>
<dbReference type="Proteomes" id="UP001162834">
    <property type="component" value="Chromosome"/>
</dbReference>
<dbReference type="InterPro" id="IPR029063">
    <property type="entry name" value="SAM-dependent_MTases_sf"/>
</dbReference>
<dbReference type="Pfam" id="PF08241">
    <property type="entry name" value="Methyltransf_11"/>
    <property type="match status" value="1"/>
</dbReference>
<dbReference type="Gene3D" id="3.40.50.150">
    <property type="entry name" value="Vaccinia Virus protein VP39"/>
    <property type="match status" value="1"/>
</dbReference>
<evidence type="ECO:0000313" key="2">
    <source>
        <dbReference type="EMBL" id="UGS38558.1"/>
    </source>
</evidence>
<sequence>MSTDTTTEAVTALKRQHRDTWADGDYPAVAEHIAETPPAAVLEAVDVEGRRLLDVATGTGNLAIEAAAAGAIVTGLDLVDELLDVARDRAEERGLAVEWIEGDAEALPFADDRFDVVASIFGVQFAPRSEVVARELVRVCRPGGTIVLVNWTPGGLIGRLFQTMSRHMPPPPPFVTPPPMWGDEAHLRELFGAVGNVQLTYAMNAFAFDSLDGYMDFFEANYGPTKRAKEKLEAEGRWDALRDDLRALYASLNTAADGTLHIDAEFVVCRVQLAD</sequence>
<reference evidence="2" key="1">
    <citation type="journal article" date="2022" name="Int. J. Syst. Evol. Microbiol.">
        <title>Pseudomonas aegrilactucae sp. nov. and Pseudomonas morbosilactucae sp. nov., pathogens causing bacterial rot of lettuce in Japan.</title>
        <authorList>
            <person name="Sawada H."/>
            <person name="Fujikawa T."/>
            <person name="Satou M."/>
        </authorList>
    </citation>
    <scope>NUCLEOTIDE SEQUENCE</scope>
    <source>
        <strain evidence="2">0166_1</strain>
    </source>
</reference>
<dbReference type="SUPFAM" id="SSF53335">
    <property type="entry name" value="S-adenosyl-L-methionine-dependent methyltransferases"/>
    <property type="match status" value="1"/>
</dbReference>
<dbReference type="EMBL" id="CP087164">
    <property type="protein sequence ID" value="UGS38558.1"/>
    <property type="molecule type" value="Genomic_DNA"/>
</dbReference>
<dbReference type="CDD" id="cd02440">
    <property type="entry name" value="AdoMet_MTases"/>
    <property type="match status" value="1"/>
</dbReference>
<dbReference type="GO" id="GO:0008757">
    <property type="term" value="F:S-adenosylmethionine-dependent methyltransferase activity"/>
    <property type="evidence" value="ECO:0007669"/>
    <property type="project" value="InterPro"/>
</dbReference>
<organism evidence="2 3">
    <name type="scientific">Capillimicrobium parvum</name>
    <dbReference type="NCBI Taxonomy" id="2884022"/>
    <lineage>
        <taxon>Bacteria</taxon>
        <taxon>Bacillati</taxon>
        <taxon>Actinomycetota</taxon>
        <taxon>Thermoleophilia</taxon>
        <taxon>Solirubrobacterales</taxon>
        <taxon>Capillimicrobiaceae</taxon>
        <taxon>Capillimicrobium</taxon>
    </lineage>
</organism>
<proteinExistence type="predicted"/>
<evidence type="ECO:0000259" key="1">
    <source>
        <dbReference type="Pfam" id="PF08241"/>
    </source>
</evidence>
<feature type="domain" description="Methyltransferase type 11" evidence="1">
    <location>
        <begin position="53"/>
        <end position="148"/>
    </location>
</feature>